<dbReference type="SUPFAM" id="SSF160443">
    <property type="entry name" value="SMR domain-like"/>
    <property type="match status" value="1"/>
</dbReference>
<proteinExistence type="predicted"/>
<keyword evidence="2" id="KW-0378">Hydrolase</keyword>
<sequence>MTQDSNEPDELDLFRQATQGVKRITTNDRADVGKPRTDKKLVKTLQARATSSQQGIKVDGLSDQFVIDVHPEEELAWAANGVQESQLKKLKTGQIPFDGSIDLHGMTVERARELLWEFLAEAARMEIRCVRVTHGKAMRKDGRKPILKSHVNTWLRQHAQVLGFTSCVPRHGGTGSVYVLLKRTMLEGRDE</sequence>
<name>A0A1H1PPH9_9GAMM</name>
<dbReference type="InterPro" id="IPR036063">
    <property type="entry name" value="Smr_dom_sf"/>
</dbReference>
<dbReference type="SMART" id="SM00463">
    <property type="entry name" value="SMR"/>
    <property type="match status" value="1"/>
</dbReference>
<evidence type="ECO:0000313" key="2">
    <source>
        <dbReference type="EMBL" id="SDS13212.1"/>
    </source>
</evidence>
<organism evidence="2 3">
    <name type="scientific">Halopseudomonas xinjiangensis</name>
    <dbReference type="NCBI Taxonomy" id="487184"/>
    <lineage>
        <taxon>Bacteria</taxon>
        <taxon>Pseudomonadati</taxon>
        <taxon>Pseudomonadota</taxon>
        <taxon>Gammaproteobacteria</taxon>
        <taxon>Pseudomonadales</taxon>
        <taxon>Pseudomonadaceae</taxon>
        <taxon>Halopseudomonas</taxon>
    </lineage>
</organism>
<dbReference type="AlphaFoldDB" id="A0A1H1PPH9"/>
<evidence type="ECO:0000313" key="3">
    <source>
        <dbReference type="Proteomes" id="UP000243207"/>
    </source>
</evidence>
<dbReference type="Pfam" id="PF01713">
    <property type="entry name" value="Smr"/>
    <property type="match status" value="1"/>
</dbReference>
<dbReference type="GO" id="GO:0004520">
    <property type="term" value="F:DNA endonuclease activity"/>
    <property type="evidence" value="ECO:0007669"/>
    <property type="project" value="TreeGrafter"/>
</dbReference>
<gene>
    <name evidence="2" type="ORF">SAMN05216421_0963</name>
</gene>
<dbReference type="OrthoDB" id="9808881at2"/>
<evidence type="ECO:0000259" key="1">
    <source>
        <dbReference type="PROSITE" id="PS50828"/>
    </source>
</evidence>
<dbReference type="PROSITE" id="PS50828">
    <property type="entry name" value="SMR"/>
    <property type="match status" value="1"/>
</dbReference>
<dbReference type="InterPro" id="IPR002625">
    <property type="entry name" value="Smr_dom"/>
</dbReference>
<dbReference type="RefSeq" id="WP_093392085.1">
    <property type="nucleotide sequence ID" value="NZ_LT629736.1"/>
</dbReference>
<keyword evidence="2" id="KW-0255">Endonuclease</keyword>
<dbReference type="PANTHER" id="PTHR35562:SF2">
    <property type="entry name" value="DNA ENDONUCLEASE SMRA-RELATED"/>
    <property type="match status" value="1"/>
</dbReference>
<dbReference type="Gene3D" id="3.30.1370.110">
    <property type="match status" value="1"/>
</dbReference>
<keyword evidence="3" id="KW-1185">Reference proteome</keyword>
<dbReference type="PANTHER" id="PTHR35562">
    <property type="entry name" value="DNA ENDONUCLEASE SMRA-RELATED"/>
    <property type="match status" value="1"/>
</dbReference>
<reference evidence="3" key="1">
    <citation type="submission" date="2016-10" db="EMBL/GenBank/DDBJ databases">
        <authorList>
            <person name="Varghese N."/>
            <person name="Submissions S."/>
        </authorList>
    </citation>
    <scope>NUCLEOTIDE SEQUENCE [LARGE SCALE GENOMIC DNA]</scope>
    <source>
        <strain evidence="3">NRRL B-51270</strain>
    </source>
</reference>
<dbReference type="Proteomes" id="UP000243207">
    <property type="component" value="Chromosome I"/>
</dbReference>
<keyword evidence="2" id="KW-0540">Nuclease</keyword>
<dbReference type="STRING" id="487184.SAMN05216421_0963"/>
<protein>
    <submittedName>
        <fullName evidence="2">DNA-nicking endonuclease, Smr domain</fullName>
    </submittedName>
</protein>
<dbReference type="EMBL" id="LT629736">
    <property type="protein sequence ID" value="SDS13212.1"/>
    <property type="molecule type" value="Genomic_DNA"/>
</dbReference>
<accession>A0A1H1PPH9</accession>
<feature type="domain" description="Smr" evidence="1">
    <location>
        <begin position="101"/>
        <end position="182"/>
    </location>
</feature>